<feature type="domain" description="RING-type" evidence="4">
    <location>
        <begin position="3"/>
        <end position="54"/>
    </location>
</feature>
<evidence type="ECO:0000313" key="5">
    <source>
        <dbReference type="EMBL" id="PWN26745.1"/>
    </source>
</evidence>
<dbReference type="GO" id="GO:0016567">
    <property type="term" value="P:protein ubiquitination"/>
    <property type="evidence" value="ECO:0007669"/>
    <property type="project" value="InterPro"/>
</dbReference>
<dbReference type="Gene3D" id="3.30.40.10">
    <property type="entry name" value="Zinc/RING finger domain, C3HC4 (zinc finger)"/>
    <property type="match status" value="1"/>
</dbReference>
<dbReference type="GO" id="GO:0008270">
    <property type="term" value="F:zinc ion binding"/>
    <property type="evidence" value="ECO:0007669"/>
    <property type="project" value="UniProtKB-KW"/>
</dbReference>
<feature type="coiled-coil region" evidence="2">
    <location>
        <begin position="184"/>
        <end position="363"/>
    </location>
</feature>
<proteinExistence type="predicted"/>
<dbReference type="PROSITE" id="PS50089">
    <property type="entry name" value="ZF_RING_2"/>
    <property type="match status" value="1"/>
</dbReference>
<protein>
    <recommendedName>
        <fullName evidence="4">RING-type domain-containing protein</fullName>
    </recommendedName>
</protein>
<gene>
    <name evidence="5" type="ORF">BDZ90DRAFT_280236</name>
</gene>
<dbReference type="InterPro" id="IPR037381">
    <property type="entry name" value="RFWD3"/>
</dbReference>
<keyword evidence="6" id="KW-1185">Reference proteome</keyword>
<keyword evidence="1" id="KW-0479">Metal-binding</keyword>
<dbReference type="SUPFAM" id="SSF57850">
    <property type="entry name" value="RING/U-box"/>
    <property type="match status" value="1"/>
</dbReference>
<dbReference type="GeneID" id="37031081"/>
<accession>A0A316UUG4</accession>
<keyword evidence="2" id="KW-0175">Coiled coil</keyword>
<dbReference type="PANTHER" id="PTHR16047">
    <property type="entry name" value="RFWD3 PROTEIN"/>
    <property type="match status" value="1"/>
</dbReference>
<keyword evidence="1" id="KW-0862">Zinc</keyword>
<dbReference type="EMBL" id="KZ819670">
    <property type="protein sequence ID" value="PWN26745.1"/>
    <property type="molecule type" value="Genomic_DNA"/>
</dbReference>
<organism evidence="5 6">
    <name type="scientific">Jaminaea rosea</name>
    <dbReference type="NCBI Taxonomy" id="1569628"/>
    <lineage>
        <taxon>Eukaryota</taxon>
        <taxon>Fungi</taxon>
        <taxon>Dikarya</taxon>
        <taxon>Basidiomycota</taxon>
        <taxon>Ustilaginomycotina</taxon>
        <taxon>Exobasidiomycetes</taxon>
        <taxon>Microstromatales</taxon>
        <taxon>Microstromatales incertae sedis</taxon>
        <taxon>Jaminaea</taxon>
    </lineage>
</organism>
<evidence type="ECO:0000256" key="1">
    <source>
        <dbReference type="PROSITE-ProRule" id="PRU00175"/>
    </source>
</evidence>
<evidence type="ECO:0000313" key="6">
    <source>
        <dbReference type="Proteomes" id="UP000245884"/>
    </source>
</evidence>
<dbReference type="AlphaFoldDB" id="A0A316UUG4"/>
<feature type="region of interest" description="Disordered" evidence="3">
    <location>
        <begin position="373"/>
        <end position="532"/>
    </location>
</feature>
<sequence length="645" mass="70476">MGCSICLDAYGDDDDVRPVCLPCGHVFHGNCITQWLQDGPGSSSHARRGCPKCKAKAKKDDITRLWPDDVHDLDRLLAERNDPDSQWAASLAHLTPDEAKQLLDDLVDFQCAAQQYVQGVLGVNAVSTRAAGKRVFKLIQDKTNNPAVHQNLQTMLTKLESSILTFDYQLSRASKESAVLSKGKEQVDQKLAHVRKRRDEVQALEKAVQAKEAAVAKSTQTLQEARAAFHKQTAGWEAHVNAARKEVEKSKMEAQQAAADAARARVEAKQWVAARQVEFEELQSKIDERIAAAEARRDDAERERDAHRTKENEMAAQMKVMQEKMEKWKGFVASEKQKRADERKRFEGERAKLEKQLKQAKAAAAVAAPTLMGSSSINNNTVAPSPSSTAHRRGSAASLSPTSMPSPFIKRSRAVAGSPTHEHHSANAHAFDNDEETSPRLVFLDSTQRSNRESAPAAPDAQSSSKPRNPSGRYRHRNSSSEEEDDDFDAPMPGLRFAHAHRQHKVEPEGGSPRRSRRSEKSVSSNVPFGRVGGATAPTSASAALAASASASQVHCTKIAPLTANLATAGVAVSPQPSSASAARPNSRGPYCKCHDCRAERHRDDEQQLQHRQEEAKRAQTLPLAQLLGGKGAAVVTGPKHRLRA</sequence>
<dbReference type="STRING" id="1569628.A0A316UUG4"/>
<evidence type="ECO:0000259" key="4">
    <source>
        <dbReference type="PROSITE" id="PS50089"/>
    </source>
</evidence>
<dbReference type="InterPro" id="IPR001841">
    <property type="entry name" value="Znf_RING"/>
</dbReference>
<dbReference type="SMART" id="SM00184">
    <property type="entry name" value="RING"/>
    <property type="match status" value="1"/>
</dbReference>
<dbReference type="InterPro" id="IPR013083">
    <property type="entry name" value="Znf_RING/FYVE/PHD"/>
</dbReference>
<dbReference type="Pfam" id="PF13639">
    <property type="entry name" value="zf-RING_2"/>
    <property type="match status" value="1"/>
</dbReference>
<feature type="compositionally biased region" description="Polar residues" evidence="3">
    <location>
        <begin position="373"/>
        <end position="389"/>
    </location>
</feature>
<dbReference type="GO" id="GO:0005634">
    <property type="term" value="C:nucleus"/>
    <property type="evidence" value="ECO:0007669"/>
    <property type="project" value="InterPro"/>
</dbReference>
<dbReference type="GO" id="GO:0036297">
    <property type="term" value="P:interstrand cross-link repair"/>
    <property type="evidence" value="ECO:0007669"/>
    <property type="project" value="InterPro"/>
</dbReference>
<dbReference type="PANTHER" id="PTHR16047:SF7">
    <property type="entry name" value="E3 UBIQUITIN-PROTEIN LIGASE RFWD3"/>
    <property type="match status" value="1"/>
</dbReference>
<dbReference type="GO" id="GO:0004842">
    <property type="term" value="F:ubiquitin-protein transferase activity"/>
    <property type="evidence" value="ECO:0007669"/>
    <property type="project" value="InterPro"/>
</dbReference>
<dbReference type="RefSeq" id="XP_025361357.1">
    <property type="nucleotide sequence ID" value="XM_025509258.1"/>
</dbReference>
<evidence type="ECO:0000256" key="3">
    <source>
        <dbReference type="SAM" id="MobiDB-lite"/>
    </source>
</evidence>
<dbReference type="OrthoDB" id="7759664at2759"/>
<dbReference type="Proteomes" id="UP000245884">
    <property type="component" value="Unassembled WGS sequence"/>
</dbReference>
<evidence type="ECO:0000256" key="2">
    <source>
        <dbReference type="SAM" id="Coils"/>
    </source>
</evidence>
<keyword evidence="1" id="KW-0863">Zinc-finger</keyword>
<name>A0A316UUG4_9BASI</name>
<reference evidence="5 6" key="1">
    <citation type="journal article" date="2018" name="Mol. Biol. Evol.">
        <title>Broad Genomic Sampling Reveals a Smut Pathogenic Ancestry of the Fungal Clade Ustilaginomycotina.</title>
        <authorList>
            <person name="Kijpornyongpan T."/>
            <person name="Mondo S.J."/>
            <person name="Barry K."/>
            <person name="Sandor L."/>
            <person name="Lee J."/>
            <person name="Lipzen A."/>
            <person name="Pangilinan J."/>
            <person name="LaButti K."/>
            <person name="Hainaut M."/>
            <person name="Henrissat B."/>
            <person name="Grigoriev I.V."/>
            <person name="Spatafora J.W."/>
            <person name="Aime M.C."/>
        </authorList>
    </citation>
    <scope>NUCLEOTIDE SEQUENCE [LARGE SCALE GENOMIC DNA]</scope>
    <source>
        <strain evidence="5 6">MCA 5214</strain>
    </source>
</reference>
<feature type="compositionally biased region" description="Low complexity" evidence="3">
    <location>
        <begin position="454"/>
        <end position="467"/>
    </location>
</feature>